<dbReference type="PANTHER" id="PTHR21529:SF4">
    <property type="entry name" value="TPR AND ANKYRIN REPEAT-CONTAINING PROTEIN 1"/>
    <property type="match status" value="1"/>
</dbReference>
<comment type="caution">
    <text evidence="1">The sequence shown here is derived from an EMBL/GenBank/DDBJ whole genome shotgun (WGS) entry which is preliminary data.</text>
</comment>
<evidence type="ECO:0000313" key="1">
    <source>
        <dbReference type="EMBL" id="CAB9526011.1"/>
    </source>
</evidence>
<dbReference type="Proteomes" id="UP001153069">
    <property type="component" value="Unassembled WGS sequence"/>
</dbReference>
<organism evidence="1 2">
    <name type="scientific">Seminavis robusta</name>
    <dbReference type="NCBI Taxonomy" id="568900"/>
    <lineage>
        <taxon>Eukaryota</taxon>
        <taxon>Sar</taxon>
        <taxon>Stramenopiles</taxon>
        <taxon>Ochrophyta</taxon>
        <taxon>Bacillariophyta</taxon>
        <taxon>Bacillariophyceae</taxon>
        <taxon>Bacillariophycidae</taxon>
        <taxon>Naviculales</taxon>
        <taxon>Naviculaceae</taxon>
        <taxon>Seminavis</taxon>
    </lineage>
</organism>
<sequence length="531" mass="60221">MLTGGAGSGKTQLLCKKLISESSQISCLVVTRLPRLLSMVKNHVEKERDIRNITFLSYDDLMAELAFKVQAPEGGKRRFAVFSQVQFGDVSSTGENATISFAQEFMNVYLTVKERKRMKASKVEALTLFTAIRTIKSNSRCLEKLEPLSRDTYMQLPDAFGLDQDQRALVFELFEQYQEWGQLEIQSGTKPTALLHLEIRCIVDEAQDFSELDLNLFVRMSRSVKSALFAADGAQSVEIGLNMRKGTVHDVLHASIFDRKGLHVKDVLQTIQTKINHRTHEQNLRLSKAVRNMMTRSFQVPGTQEHALITGKLPQVLTISGMEDLKNESIFRAANIVFLCPDEMVQDVKSFFVRSQISCDVFGVREAKGLEYDSVALFQFFDYFDRRKDLGEAWRNALRWMFSKTGVTAMSSNEWFMGKPLDSCDYLLSHPELQDQAAMWYTAITRARNRLYLIEVGGGGRGLGDYAFRCLTDKSLALAERVEFIDEGFKEMTPQQHKARGVQLVTQAFSLSREKKPFPQVKPGAFCPREG</sequence>
<name>A0A9N8ERQ3_9STRA</name>
<dbReference type="OrthoDB" id="46317at2759"/>
<dbReference type="PANTHER" id="PTHR21529">
    <property type="entry name" value="MAMMARY TURMOR VIRUS RECEPTOR HOMOLOG 1, 2 MTVR1, 2"/>
    <property type="match status" value="1"/>
</dbReference>
<reference evidence="1" key="1">
    <citation type="submission" date="2020-06" db="EMBL/GenBank/DDBJ databases">
        <authorList>
            <consortium name="Plant Systems Biology data submission"/>
        </authorList>
    </citation>
    <scope>NUCLEOTIDE SEQUENCE</scope>
    <source>
        <strain evidence="1">D6</strain>
    </source>
</reference>
<dbReference type="InterPro" id="IPR027417">
    <property type="entry name" value="P-loop_NTPase"/>
</dbReference>
<protein>
    <submittedName>
        <fullName evidence="1">Tetratricopeptide repeat and ankyrin repeat containing 1</fullName>
    </submittedName>
</protein>
<evidence type="ECO:0000313" key="2">
    <source>
        <dbReference type="Proteomes" id="UP001153069"/>
    </source>
</evidence>
<accession>A0A9N8ERQ3</accession>
<dbReference type="Gene3D" id="3.40.50.300">
    <property type="entry name" value="P-loop containing nucleotide triphosphate hydrolases"/>
    <property type="match status" value="2"/>
</dbReference>
<gene>
    <name evidence="1" type="ORF">SEMRO_1764_G296050.1</name>
</gene>
<dbReference type="InterPro" id="IPR039904">
    <property type="entry name" value="TRANK1"/>
</dbReference>
<proteinExistence type="predicted"/>
<dbReference type="EMBL" id="CAICTM010001762">
    <property type="protein sequence ID" value="CAB9526011.1"/>
    <property type="molecule type" value="Genomic_DNA"/>
</dbReference>
<dbReference type="SUPFAM" id="SSF52540">
    <property type="entry name" value="P-loop containing nucleoside triphosphate hydrolases"/>
    <property type="match status" value="1"/>
</dbReference>
<keyword evidence="2" id="KW-1185">Reference proteome</keyword>
<dbReference type="AlphaFoldDB" id="A0A9N8ERQ3"/>